<dbReference type="GeneID" id="64220350"/>
<organism evidence="2 3">
    <name type="scientific">Paenibacillus larvae subsp. larvae</name>
    <dbReference type="NCBI Taxonomy" id="147375"/>
    <lineage>
        <taxon>Bacteria</taxon>
        <taxon>Bacillati</taxon>
        <taxon>Bacillota</taxon>
        <taxon>Bacilli</taxon>
        <taxon>Bacillales</taxon>
        <taxon>Paenibacillaceae</taxon>
        <taxon>Paenibacillus</taxon>
    </lineage>
</organism>
<dbReference type="AlphaFoldDB" id="A0A2L1UI53"/>
<keyword evidence="1" id="KW-0732">Signal</keyword>
<dbReference type="RefSeq" id="WP_077996015.1">
    <property type="nucleotide sequence ID" value="NZ_CP019655.1"/>
</dbReference>
<feature type="chain" id="PRO_5014888685" evidence="1">
    <location>
        <begin position="28"/>
        <end position="152"/>
    </location>
</feature>
<protein>
    <submittedName>
        <fullName evidence="2">Uncharacterized protein</fullName>
    </submittedName>
</protein>
<sequence precursor="true">MFKFKKLILASLAVATMLTIAPMPSFAAENTTIEVKQVPMNWGSIDFKKNANNQSVVTMDQDGEVTAQGWKKSVVVWGLRNGGSAFHKITEWLGFGTKEAKYLKDNASKIADALERFESQVEQRLVDFMIFQCGIPQGSARVIAKAITTFIL</sequence>
<evidence type="ECO:0000313" key="3">
    <source>
        <dbReference type="Proteomes" id="UP000239833"/>
    </source>
</evidence>
<accession>A0A2L1UI53</accession>
<evidence type="ECO:0000256" key="1">
    <source>
        <dbReference type="SAM" id="SignalP"/>
    </source>
</evidence>
<reference evidence="3" key="1">
    <citation type="submission" date="2017-02" db="EMBL/GenBank/DDBJ databases">
        <title>Delineation of Paenibacillus larvae strains originating from foulbrood outbreaks.</title>
        <authorList>
            <person name="Beims H."/>
            <person name="Bunk B."/>
            <person name="Sproeer C."/>
            <person name="Mohr K.I."/>
            <person name="Pradella S."/>
            <person name="Guenther G."/>
            <person name="Rohde M."/>
            <person name="von der Ohe W."/>
            <person name="Steinert M."/>
        </authorList>
    </citation>
    <scope>NUCLEOTIDE SEQUENCE [LARGE SCALE GENOMIC DNA]</scope>
    <source>
        <strain evidence="3">Eric_III</strain>
    </source>
</reference>
<dbReference type="EMBL" id="CP019655">
    <property type="protein sequence ID" value="AVF28100.1"/>
    <property type="molecule type" value="Genomic_DNA"/>
</dbReference>
<dbReference type="Proteomes" id="UP000239833">
    <property type="component" value="Chromosome"/>
</dbReference>
<feature type="signal peptide" evidence="1">
    <location>
        <begin position="1"/>
        <end position="27"/>
    </location>
</feature>
<name>A0A2L1UI53_9BACL</name>
<gene>
    <name evidence="2" type="ORF">ERICIII_04015</name>
</gene>
<proteinExistence type="predicted"/>
<evidence type="ECO:0000313" key="2">
    <source>
        <dbReference type="EMBL" id="AVF28100.1"/>
    </source>
</evidence>